<keyword evidence="11 13" id="KW-0030">Aminoacyl-tRNA synthetase</keyword>
<keyword evidence="8 13" id="KW-0862">Zinc</keyword>
<dbReference type="Pfam" id="PF09190">
    <property type="entry name" value="DALR_2"/>
    <property type="match status" value="1"/>
</dbReference>
<dbReference type="GO" id="GO:0004817">
    <property type="term" value="F:cysteine-tRNA ligase activity"/>
    <property type="evidence" value="ECO:0007669"/>
    <property type="project" value="UniProtKB-UniRule"/>
</dbReference>
<dbReference type="EC" id="6.1.1.16" evidence="13"/>
<evidence type="ECO:0000256" key="2">
    <source>
        <dbReference type="ARBA" id="ARBA00005594"/>
    </source>
</evidence>
<dbReference type="NCBIfam" id="TIGR00435">
    <property type="entry name" value="cysS"/>
    <property type="match status" value="1"/>
</dbReference>
<evidence type="ECO:0000313" key="16">
    <source>
        <dbReference type="EMBL" id="ARE24134.1"/>
    </source>
</evidence>
<dbReference type="InterPro" id="IPR032678">
    <property type="entry name" value="tRNA-synt_1_cat_dom"/>
</dbReference>
<keyword evidence="6 13" id="KW-0479">Metal-binding</keyword>
<name>A0AA34TK82_LACLC</name>
<comment type="subcellular location">
    <subcellularLocation>
        <location evidence="1 13">Cytoplasm</location>
    </subcellularLocation>
</comment>
<evidence type="ECO:0000256" key="5">
    <source>
        <dbReference type="ARBA" id="ARBA00022598"/>
    </source>
</evidence>
<dbReference type="GO" id="GO:0005524">
    <property type="term" value="F:ATP binding"/>
    <property type="evidence" value="ECO:0007669"/>
    <property type="project" value="UniProtKB-UniRule"/>
</dbReference>
<evidence type="ECO:0000256" key="13">
    <source>
        <dbReference type="HAMAP-Rule" id="MF_00041"/>
    </source>
</evidence>
<dbReference type="SUPFAM" id="SSF52374">
    <property type="entry name" value="Nucleotidylyl transferase"/>
    <property type="match status" value="1"/>
</dbReference>
<dbReference type="SMR" id="A0AA34TK82"/>
<dbReference type="HAMAP" id="MF_00041">
    <property type="entry name" value="Cys_tRNA_synth"/>
    <property type="match status" value="1"/>
</dbReference>
<dbReference type="InterPro" id="IPR009080">
    <property type="entry name" value="tRNAsynth_Ia_anticodon-bd"/>
</dbReference>
<dbReference type="InterPro" id="IPR024909">
    <property type="entry name" value="Cys-tRNA/MSH_ligase"/>
</dbReference>
<evidence type="ECO:0000256" key="3">
    <source>
        <dbReference type="ARBA" id="ARBA00011245"/>
    </source>
</evidence>
<accession>A0AA34TK82</accession>
<dbReference type="EMBL" id="CP015901">
    <property type="protein sequence ID" value="ARE24134.1"/>
    <property type="molecule type" value="Genomic_DNA"/>
</dbReference>
<dbReference type="CDD" id="cd00672">
    <property type="entry name" value="CysRS_core"/>
    <property type="match status" value="1"/>
</dbReference>
<feature type="binding site" evidence="13">
    <location>
        <position position="239"/>
    </location>
    <ligand>
        <name>Zn(2+)</name>
        <dbReference type="ChEBI" id="CHEBI:29105"/>
    </ligand>
</feature>
<feature type="binding site" evidence="13">
    <location>
        <position position="210"/>
    </location>
    <ligand>
        <name>Zn(2+)</name>
        <dbReference type="ChEBI" id="CHEBI:29105"/>
    </ligand>
</feature>
<feature type="short sequence motif" description="'HIGH' region" evidence="13">
    <location>
        <begin position="29"/>
        <end position="39"/>
    </location>
</feature>
<evidence type="ECO:0000256" key="7">
    <source>
        <dbReference type="ARBA" id="ARBA00022741"/>
    </source>
</evidence>
<keyword evidence="14" id="KW-0175">Coiled coil</keyword>
<evidence type="ECO:0000256" key="12">
    <source>
        <dbReference type="ARBA" id="ARBA00047398"/>
    </source>
</evidence>
<reference evidence="16 17" key="1">
    <citation type="journal article" date="2017" name="BMC Genomics">
        <title>Comparative and functional genomics of the Lactococcus lactis taxon; insights into evolution and niche adaptation.</title>
        <authorList>
            <person name="Kelleher P."/>
            <person name="Bottacini F."/>
            <person name="Mahony J."/>
            <person name="Kilcawley K.N."/>
            <person name="van Sinderen D."/>
        </authorList>
    </citation>
    <scope>NUCLEOTIDE SEQUENCE [LARGE SCALE GENOMIC DNA]</scope>
    <source>
        <strain evidence="16 17">JM3</strain>
    </source>
</reference>
<evidence type="ECO:0000256" key="14">
    <source>
        <dbReference type="SAM" id="Coils"/>
    </source>
</evidence>
<feature type="binding site" evidence="13">
    <location>
        <position position="27"/>
    </location>
    <ligand>
        <name>Zn(2+)</name>
        <dbReference type="ChEBI" id="CHEBI:29105"/>
    </ligand>
</feature>
<dbReference type="GO" id="GO:0006423">
    <property type="term" value="P:cysteinyl-tRNA aminoacylation"/>
    <property type="evidence" value="ECO:0007669"/>
    <property type="project" value="UniProtKB-UniRule"/>
</dbReference>
<dbReference type="Pfam" id="PF01406">
    <property type="entry name" value="tRNA-synt_1e"/>
    <property type="match status" value="1"/>
</dbReference>
<comment type="subunit">
    <text evidence="3 13">Monomer.</text>
</comment>
<evidence type="ECO:0000256" key="10">
    <source>
        <dbReference type="ARBA" id="ARBA00022917"/>
    </source>
</evidence>
<evidence type="ECO:0000256" key="6">
    <source>
        <dbReference type="ARBA" id="ARBA00022723"/>
    </source>
</evidence>
<dbReference type="AlphaFoldDB" id="A0AA34TK82"/>
<keyword evidence="9 13" id="KW-0067">ATP-binding</keyword>
<organism evidence="16 17">
    <name type="scientific">Lactococcus lactis subsp. cremoris</name>
    <name type="common">Streptococcus cremoris</name>
    <dbReference type="NCBI Taxonomy" id="1359"/>
    <lineage>
        <taxon>Bacteria</taxon>
        <taxon>Bacillati</taxon>
        <taxon>Bacillota</taxon>
        <taxon>Bacilli</taxon>
        <taxon>Lactobacillales</taxon>
        <taxon>Streptococcaceae</taxon>
        <taxon>Lactococcus</taxon>
    </lineage>
</organism>
<comment type="similarity">
    <text evidence="2 13">Belongs to the class-I aminoacyl-tRNA synthetase family.</text>
</comment>
<proteinExistence type="inferred from homology"/>
<dbReference type="GO" id="GO:0005829">
    <property type="term" value="C:cytosol"/>
    <property type="evidence" value="ECO:0007669"/>
    <property type="project" value="TreeGrafter"/>
</dbReference>
<keyword evidence="5 13" id="KW-0436">Ligase</keyword>
<evidence type="ECO:0000256" key="11">
    <source>
        <dbReference type="ARBA" id="ARBA00023146"/>
    </source>
</evidence>
<feature type="binding site" evidence="13">
    <location>
        <position position="235"/>
    </location>
    <ligand>
        <name>Zn(2+)</name>
        <dbReference type="ChEBI" id="CHEBI:29105"/>
    </ligand>
</feature>
<dbReference type="Gene3D" id="3.40.50.620">
    <property type="entry name" value="HUPs"/>
    <property type="match status" value="1"/>
</dbReference>
<dbReference type="Proteomes" id="UP000192161">
    <property type="component" value="Chromosome"/>
</dbReference>
<dbReference type="PANTHER" id="PTHR10890">
    <property type="entry name" value="CYSTEINYL-TRNA SYNTHETASE"/>
    <property type="match status" value="1"/>
</dbReference>
<keyword evidence="10 13" id="KW-0648">Protein biosynthesis</keyword>
<comment type="catalytic activity">
    <reaction evidence="12 13">
        <text>tRNA(Cys) + L-cysteine + ATP = L-cysteinyl-tRNA(Cys) + AMP + diphosphate</text>
        <dbReference type="Rhea" id="RHEA:17773"/>
        <dbReference type="Rhea" id="RHEA-COMP:9661"/>
        <dbReference type="Rhea" id="RHEA-COMP:9679"/>
        <dbReference type="ChEBI" id="CHEBI:30616"/>
        <dbReference type="ChEBI" id="CHEBI:33019"/>
        <dbReference type="ChEBI" id="CHEBI:35235"/>
        <dbReference type="ChEBI" id="CHEBI:78442"/>
        <dbReference type="ChEBI" id="CHEBI:78517"/>
        <dbReference type="ChEBI" id="CHEBI:456215"/>
        <dbReference type="EC" id="6.1.1.16"/>
    </reaction>
</comment>
<dbReference type="PANTHER" id="PTHR10890:SF3">
    <property type="entry name" value="CYSTEINE--TRNA LIGASE, CYTOPLASMIC"/>
    <property type="match status" value="1"/>
</dbReference>
<dbReference type="InterPro" id="IPR015803">
    <property type="entry name" value="Cys-tRNA-ligase"/>
</dbReference>
<dbReference type="InterPro" id="IPR014729">
    <property type="entry name" value="Rossmann-like_a/b/a_fold"/>
</dbReference>
<dbReference type="FunFam" id="3.40.50.620:FF:000130">
    <property type="entry name" value="Cysteine--tRNA ligase"/>
    <property type="match status" value="1"/>
</dbReference>
<sequence>MKIYNTYSRQLEDFQPIEPGKVKMYVCGPTVYNYIHVGNARSVVAFDLVRKYLEFRGFEVEYISNFTDVDDKIIKAAVSENISTKELSERYIAAFYEDTDLLNVKRASQNPKATEFIEAMIDFIQELLDKDYAYISEGDVYFRVAKSKNYAKLANKNLADLLAGASGRTDEETNLKESPADFALWKSVKADEVSWQAPWGAGRPGWHIECSVMSTSLLGETIDIHGGGADLEFPHHTNEIAQSEAKTGQKFVNYWMHNGFVNVDGEKMSKSLGNFTTVHELLQVVDPQILRFFLATTHYRRPLNFTDDALTEAENNIKKIENAYRHLDDQAESNLSALTTFRNDFVAAMDEDFNIANGMTVFYDFVSWVNKGNGGAEVKAFFDQVLEILGIKFEIEQSLDSEIEAMIEARQLAREVRDFAKSDEIRDALKAQGIVLEDTKDGVRWHRE</sequence>
<dbReference type="InterPro" id="IPR056411">
    <property type="entry name" value="CysS_C"/>
</dbReference>
<dbReference type="SUPFAM" id="SSF47323">
    <property type="entry name" value="Anticodon-binding domain of a subclass of class I aminoacyl-tRNA synthetases"/>
    <property type="match status" value="1"/>
</dbReference>
<keyword evidence="7 13" id="KW-0547">Nucleotide-binding</keyword>
<feature type="coiled-coil region" evidence="14">
    <location>
        <begin position="303"/>
        <end position="330"/>
    </location>
</feature>
<evidence type="ECO:0000256" key="1">
    <source>
        <dbReference type="ARBA" id="ARBA00004496"/>
    </source>
</evidence>
<dbReference type="Gene3D" id="1.20.120.1910">
    <property type="entry name" value="Cysteine-tRNA ligase, C-terminal anti-codon recognition domain"/>
    <property type="match status" value="1"/>
</dbReference>
<comment type="cofactor">
    <cofactor evidence="13">
        <name>Zn(2+)</name>
        <dbReference type="ChEBI" id="CHEBI:29105"/>
    </cofactor>
    <text evidence="13">Binds 1 zinc ion per subunit.</text>
</comment>
<feature type="domain" description="Cysteinyl-tRNA synthetase class Ia DALR" evidence="15">
    <location>
        <begin position="344"/>
        <end position="399"/>
    </location>
</feature>
<evidence type="ECO:0000256" key="9">
    <source>
        <dbReference type="ARBA" id="ARBA00022840"/>
    </source>
</evidence>
<dbReference type="RefSeq" id="WP_011676863.1">
    <property type="nucleotide sequence ID" value="NZ_CP015901.2"/>
</dbReference>
<gene>
    <name evidence="13 16" type="primary">cysS</name>
    <name evidence="16" type="ORF">LLJM3_1956</name>
</gene>
<dbReference type="GO" id="GO:0008270">
    <property type="term" value="F:zinc ion binding"/>
    <property type="evidence" value="ECO:0007669"/>
    <property type="project" value="UniProtKB-UniRule"/>
</dbReference>
<dbReference type="PRINTS" id="PR00983">
    <property type="entry name" value="TRNASYNTHCYS"/>
</dbReference>
<evidence type="ECO:0000259" key="15">
    <source>
        <dbReference type="SMART" id="SM00840"/>
    </source>
</evidence>
<dbReference type="SMART" id="SM00840">
    <property type="entry name" value="DALR_2"/>
    <property type="match status" value="1"/>
</dbReference>
<protein>
    <recommendedName>
        <fullName evidence="13">Cysteine--tRNA ligase</fullName>
        <ecNumber evidence="13">6.1.1.16</ecNumber>
    </recommendedName>
    <alternativeName>
        <fullName evidence="13">Cysteinyl-tRNA synthetase</fullName>
        <shortName evidence="13">CysRS</shortName>
    </alternativeName>
</protein>
<evidence type="ECO:0000256" key="8">
    <source>
        <dbReference type="ARBA" id="ARBA00022833"/>
    </source>
</evidence>
<dbReference type="Pfam" id="PF23493">
    <property type="entry name" value="CysS_C"/>
    <property type="match status" value="1"/>
</dbReference>
<feature type="short sequence motif" description="'KMSKS' region" evidence="13">
    <location>
        <begin position="267"/>
        <end position="271"/>
    </location>
</feature>
<feature type="binding site" evidence="13">
    <location>
        <position position="270"/>
    </location>
    <ligand>
        <name>ATP</name>
        <dbReference type="ChEBI" id="CHEBI:30616"/>
    </ligand>
</feature>
<evidence type="ECO:0000256" key="4">
    <source>
        <dbReference type="ARBA" id="ARBA00022490"/>
    </source>
</evidence>
<keyword evidence="4 13" id="KW-0963">Cytoplasm</keyword>
<dbReference type="InterPro" id="IPR015273">
    <property type="entry name" value="Cys-tRNA-synt_Ia_DALR"/>
</dbReference>
<evidence type="ECO:0000313" key="17">
    <source>
        <dbReference type="Proteomes" id="UP000192161"/>
    </source>
</evidence>